<feature type="transmembrane region" description="Helical" evidence="12">
    <location>
        <begin position="78"/>
        <end position="99"/>
    </location>
</feature>
<evidence type="ECO:0000256" key="5">
    <source>
        <dbReference type="ARBA" id="ARBA00022989"/>
    </source>
</evidence>
<keyword evidence="6" id="KW-0915">Sodium</keyword>
<feature type="domain" description="Cation/H+ exchanger transmembrane" evidence="13">
    <location>
        <begin position="230"/>
        <end position="367"/>
    </location>
</feature>
<gene>
    <name evidence="14" type="ORF">Esi_0050_0054</name>
</gene>
<keyword evidence="5 12" id="KW-1133">Transmembrane helix</keyword>
<proteinExistence type="predicted"/>
<feature type="transmembrane region" description="Helical" evidence="12">
    <location>
        <begin position="209"/>
        <end position="226"/>
    </location>
</feature>
<keyword evidence="10" id="KW-0175">Coiled coil</keyword>
<feature type="region of interest" description="Disordered" evidence="11">
    <location>
        <begin position="564"/>
        <end position="631"/>
    </location>
</feature>
<sequence>MHYIRLPYTVQILVVGIVIGLILEFTDQSTLGSDLSTSLDTIRFMNPEIIFYALLPILIFESAFFTDVHIFLREMWQVLVLAGPGVLAATIMMAVFSKYVFPYDWDWNTCLFFGAMTSATDPVAVVALMKELGVSERLAVLIEGESLLNDGTSIVVFSVFFDASTGIGSTSVGHVVTQFVRLGLGGPAVGFFTGMIGSFAIGYILEDHLSEITCTVVVCFSAFLLAEATPLRESLREFWSLWGYMANTVIFFLTGLTAATKAFGSDSTIQARDWGYLVLLWVACHIVRGFVICASYPVLKHGYGTNWQQKLVLTYAGVRGGGGLTLGLIVQENEAIDDDVGDMVMFMIAGLAIMTLLINGTTCGKLLSYFRMDRATKAQTEIFIRACSAVESKLEHVVEELKKDRFLGDAEWPVVWRYVPIMTSRVYWHRIRYGSVVLAKGEDEEISQSQPSGLSSATASAMLSLLPGNGGGGAGRFTHLPPRLRATWQSYHRKFHVTDLVEKEGGVHRVVDDNLDTDYGNENYHALDNTVHIMPSSGIVSAPSGGESGKGKRGGIRGLVSQKMSGLGKSTSLARSSSNSDLGGSHQRRSKTGLDTSGHGLKVLSSSRPGLDLSRRSRGSVTLDDGDGLRTKMTRGASHGAMSPLDDNQAIVRPVSGRVSSHFAARLGNNSNAGRRSTIGGDALLGHGSMHRGLAAAGRRGGGLSTTDAKVAKEIEATKSGLSLAREQLKRVDAKLKAAVREAEQAADEQQAAAAKTTSSAIVSQHLRQESQTAAAAAATLQRVSAVSGAGVSHGGGKAGAQPPFGPRLRPSVSNASRFSRSAKEQQEQLAEARLRFVGAVKANYQDNFRKGWLSDSGLRVLMGNADVQLDDSYAALEEWARLRESFTIPEYQLNMASALRHLPIIGQIVGGWIFKKLAFVFELASNFIAAHEDIDILELLPEGDAANQLARENLKQLDDASGTLGHQLPAFPEVAARFLLAKHREFVHEMFLDGLLNEKEAETTLHVNTEFKIKLDDHPYAEHLPPRAVMLAKVPFLKSLSEDQVVQVVNDDRFCQEELHGSNVVLLRQSERVKHSGHNKGTTGWYYIVRGSVQMVTVSQERDSSSEAPHASGAGRKGGLFMGGDGHTTAAGGFEGEGGSSVKIKEHPLHAGAVFGMTDSMLGLPFRATYTSTSFVHLFFFDRTSFLFEALANEDLNRSLWRTVGVSVLRKFYGFHCLRLQELQKMVQNAEFVDVMQEGVGVVTTQNEYKVEALRAKAASRAGLSHSNSSLSELNSAAEGAAPEVFNSAFQDSTDDDGRIHIHQLKENERGGIAKTLSNMGLYNMDMDRMTDESLAEAATLLTPHSSSNQTLKVVDVEPKRLVLLVKGQLLPRPPTDSHPAVEMHMAPCLLTDVCGRLVFSKDTKMFLIPVSVVEKSKKYTSARRTRREKTAHRQDTIQDLNEHRLPGARHVGNDEMDQIKQDALGVGARTDLNARQALTRKHSEMARRASETAFYEDDGARSTSTPEHGGDGGSVEGGSAVVEDAEAGIAPRKSFVMKRVWGGMKMVEVDEHGHPVAKAQLGAIMEERERASSTVSNSARPDQEGGGKSGGTGTGGLATLRGRLGSASNIISARVRRSSSASTWEGDEKEAESVQDGKYNERPPVD</sequence>
<dbReference type="PANTHER" id="PTHR10110">
    <property type="entry name" value="SODIUM/HYDROGEN EXCHANGER"/>
    <property type="match status" value="1"/>
</dbReference>
<feature type="compositionally biased region" description="Low complexity" evidence="11">
    <location>
        <begin position="1599"/>
        <end position="1624"/>
    </location>
</feature>
<feature type="transmembrane region" description="Helical" evidence="12">
    <location>
        <begin position="49"/>
        <end position="66"/>
    </location>
</feature>
<dbReference type="InterPro" id="IPR018422">
    <property type="entry name" value="Cation/H_exchanger_CPA1"/>
</dbReference>
<evidence type="ECO:0000256" key="11">
    <source>
        <dbReference type="SAM" id="MobiDB-lite"/>
    </source>
</evidence>
<feature type="coiled-coil region" evidence="10">
    <location>
        <begin position="722"/>
        <end position="756"/>
    </location>
</feature>
<protein>
    <submittedName>
        <fullName evidence="14">Sodium/hydrogen exchanger family</fullName>
    </submittedName>
</protein>
<evidence type="ECO:0000256" key="1">
    <source>
        <dbReference type="ARBA" id="ARBA00004651"/>
    </source>
</evidence>
<evidence type="ECO:0000256" key="4">
    <source>
        <dbReference type="ARBA" id="ARBA00022692"/>
    </source>
</evidence>
<evidence type="ECO:0000256" key="6">
    <source>
        <dbReference type="ARBA" id="ARBA00023053"/>
    </source>
</evidence>
<keyword evidence="7" id="KW-0406">Ion transport</keyword>
<comment type="subcellular location">
    <subcellularLocation>
        <location evidence="1">Cell membrane</location>
        <topology evidence="1">Multi-pass membrane protein</topology>
    </subcellularLocation>
</comment>
<dbReference type="InterPro" id="IPR014710">
    <property type="entry name" value="RmlC-like_jellyroll"/>
</dbReference>
<accession>D7G372</accession>
<evidence type="ECO:0000313" key="15">
    <source>
        <dbReference type="Proteomes" id="UP000002630"/>
    </source>
</evidence>
<dbReference type="STRING" id="2880.D7G372"/>
<name>D7G372_ECTSI</name>
<dbReference type="Pfam" id="PF00999">
    <property type="entry name" value="Na_H_Exchanger"/>
    <property type="match status" value="2"/>
</dbReference>
<dbReference type="GO" id="GO:0005886">
    <property type="term" value="C:plasma membrane"/>
    <property type="evidence" value="ECO:0007669"/>
    <property type="project" value="UniProtKB-SubCell"/>
</dbReference>
<evidence type="ECO:0000256" key="12">
    <source>
        <dbReference type="SAM" id="Phobius"/>
    </source>
</evidence>
<feature type="region of interest" description="Disordered" evidence="11">
    <location>
        <begin position="789"/>
        <end position="814"/>
    </location>
</feature>
<dbReference type="eggNOG" id="KOG1965">
    <property type="taxonomic scope" value="Eukaryota"/>
</dbReference>
<keyword evidence="8 12" id="KW-0472">Membrane</keyword>
<feature type="region of interest" description="Disordered" evidence="11">
    <location>
        <begin position="1482"/>
        <end position="1520"/>
    </location>
</feature>
<dbReference type="EMBL" id="FN649734">
    <property type="protein sequence ID" value="CBJ26919.1"/>
    <property type="molecule type" value="Genomic_DNA"/>
</dbReference>
<dbReference type="GO" id="GO:0098719">
    <property type="term" value="P:sodium ion import across plasma membrane"/>
    <property type="evidence" value="ECO:0007669"/>
    <property type="project" value="TreeGrafter"/>
</dbReference>
<evidence type="ECO:0000256" key="7">
    <source>
        <dbReference type="ARBA" id="ARBA00023065"/>
    </source>
</evidence>
<feature type="transmembrane region" description="Helical" evidence="12">
    <location>
        <begin position="278"/>
        <end position="299"/>
    </location>
</feature>
<reference evidence="14 15" key="1">
    <citation type="journal article" date="2010" name="Nature">
        <title>The Ectocarpus genome and the independent evolution of multicellularity in brown algae.</title>
        <authorList>
            <person name="Cock J.M."/>
            <person name="Sterck L."/>
            <person name="Rouze P."/>
            <person name="Scornet D."/>
            <person name="Allen A.E."/>
            <person name="Amoutzias G."/>
            <person name="Anthouard V."/>
            <person name="Artiguenave F."/>
            <person name="Aury J.M."/>
            <person name="Badger J.H."/>
            <person name="Beszteri B."/>
            <person name="Billiau K."/>
            <person name="Bonnet E."/>
            <person name="Bothwell J.H."/>
            <person name="Bowler C."/>
            <person name="Boyen C."/>
            <person name="Brownlee C."/>
            <person name="Carrano C.J."/>
            <person name="Charrier B."/>
            <person name="Cho G.Y."/>
            <person name="Coelho S.M."/>
            <person name="Collen J."/>
            <person name="Corre E."/>
            <person name="Da Silva C."/>
            <person name="Delage L."/>
            <person name="Delaroque N."/>
            <person name="Dittami S.M."/>
            <person name="Doulbeau S."/>
            <person name="Elias M."/>
            <person name="Farnham G."/>
            <person name="Gachon C.M."/>
            <person name="Gschloessl B."/>
            <person name="Heesch S."/>
            <person name="Jabbari K."/>
            <person name="Jubin C."/>
            <person name="Kawai H."/>
            <person name="Kimura K."/>
            <person name="Kloareg B."/>
            <person name="Kupper F.C."/>
            <person name="Lang D."/>
            <person name="Le Bail A."/>
            <person name="Leblanc C."/>
            <person name="Lerouge P."/>
            <person name="Lohr M."/>
            <person name="Lopez P.J."/>
            <person name="Martens C."/>
            <person name="Maumus F."/>
            <person name="Michel G."/>
            <person name="Miranda-Saavedra D."/>
            <person name="Morales J."/>
            <person name="Moreau H."/>
            <person name="Motomura T."/>
            <person name="Nagasato C."/>
            <person name="Napoli C.A."/>
            <person name="Nelson D.R."/>
            <person name="Nyvall-Collen P."/>
            <person name="Peters A.F."/>
            <person name="Pommier C."/>
            <person name="Potin P."/>
            <person name="Poulain J."/>
            <person name="Quesneville H."/>
            <person name="Read B."/>
            <person name="Rensing S.A."/>
            <person name="Ritter A."/>
            <person name="Rousvoal S."/>
            <person name="Samanta M."/>
            <person name="Samson G."/>
            <person name="Schroeder D.C."/>
            <person name="Segurens B."/>
            <person name="Strittmatter M."/>
            <person name="Tonon T."/>
            <person name="Tregear J.W."/>
            <person name="Valentin K."/>
            <person name="von Dassow P."/>
            <person name="Yamagishi T."/>
            <person name="Van de Peer Y."/>
            <person name="Wincker P."/>
        </authorList>
    </citation>
    <scope>NUCLEOTIDE SEQUENCE [LARGE SCALE GENOMIC DNA]</scope>
    <source>
        <strain evidence="15">Ec32 / CCAP1310/4</strain>
    </source>
</reference>
<dbReference type="GO" id="GO:0015385">
    <property type="term" value="F:sodium:proton antiporter activity"/>
    <property type="evidence" value="ECO:0007669"/>
    <property type="project" value="InterPro"/>
</dbReference>
<organism evidence="14 15">
    <name type="scientific">Ectocarpus siliculosus</name>
    <name type="common">Brown alga</name>
    <name type="synonym">Conferva siliculosa</name>
    <dbReference type="NCBI Taxonomy" id="2880"/>
    <lineage>
        <taxon>Eukaryota</taxon>
        <taxon>Sar</taxon>
        <taxon>Stramenopiles</taxon>
        <taxon>Ochrophyta</taxon>
        <taxon>PX clade</taxon>
        <taxon>Phaeophyceae</taxon>
        <taxon>Ectocarpales</taxon>
        <taxon>Ectocarpaceae</taxon>
        <taxon>Ectocarpus</taxon>
    </lineage>
</organism>
<keyword evidence="3" id="KW-1003">Cell membrane</keyword>
<dbReference type="InterPro" id="IPR006153">
    <property type="entry name" value="Cation/H_exchanger_TM"/>
</dbReference>
<dbReference type="GO" id="GO:0051453">
    <property type="term" value="P:regulation of intracellular pH"/>
    <property type="evidence" value="ECO:0007669"/>
    <property type="project" value="TreeGrafter"/>
</dbReference>
<feature type="domain" description="Cation/H+ exchanger transmembrane" evidence="13">
    <location>
        <begin position="2"/>
        <end position="228"/>
    </location>
</feature>
<keyword evidence="2" id="KW-0813">Transport</keyword>
<evidence type="ECO:0000256" key="2">
    <source>
        <dbReference type="ARBA" id="ARBA00022448"/>
    </source>
</evidence>
<dbReference type="Gene3D" id="2.60.120.10">
    <property type="entry name" value="Jelly Rolls"/>
    <property type="match status" value="1"/>
</dbReference>
<evidence type="ECO:0000256" key="8">
    <source>
        <dbReference type="ARBA" id="ARBA00023136"/>
    </source>
</evidence>
<dbReference type="Gene3D" id="6.10.140.1330">
    <property type="match status" value="1"/>
</dbReference>
<feature type="transmembrane region" description="Helical" evidence="12">
    <location>
        <begin position="343"/>
        <end position="367"/>
    </location>
</feature>
<evidence type="ECO:0000256" key="10">
    <source>
        <dbReference type="SAM" id="Coils"/>
    </source>
</evidence>
<feature type="transmembrane region" description="Helical" evidence="12">
    <location>
        <begin position="311"/>
        <end position="331"/>
    </location>
</feature>
<feature type="compositionally biased region" description="Basic and acidic residues" evidence="11">
    <location>
        <begin position="1483"/>
        <end position="1492"/>
    </location>
</feature>
<dbReference type="SUPFAM" id="SSF51206">
    <property type="entry name" value="cAMP-binding domain-like"/>
    <property type="match status" value="1"/>
</dbReference>
<keyword evidence="9" id="KW-0739">Sodium transport</keyword>
<dbReference type="GO" id="GO:0015386">
    <property type="term" value="F:potassium:proton antiporter activity"/>
    <property type="evidence" value="ECO:0007669"/>
    <property type="project" value="TreeGrafter"/>
</dbReference>
<dbReference type="PANTHER" id="PTHR10110:SF86">
    <property type="entry name" value="SODIUM_HYDROGEN EXCHANGER 7"/>
    <property type="match status" value="1"/>
</dbReference>
<dbReference type="Proteomes" id="UP000002630">
    <property type="component" value="Linkage Group LG09"/>
</dbReference>
<feature type="transmembrane region" description="Helical" evidence="12">
    <location>
        <begin position="238"/>
        <end position="258"/>
    </location>
</feature>
<keyword evidence="4 12" id="KW-0812">Transmembrane</keyword>
<keyword evidence="15" id="KW-1185">Reference proteome</keyword>
<feature type="region of interest" description="Disordered" evidence="11">
    <location>
        <begin position="1569"/>
        <end position="1648"/>
    </location>
</feature>
<dbReference type="InParanoid" id="D7G372"/>
<dbReference type="EMBL" id="FN648708">
    <property type="protein sequence ID" value="CBJ26919.1"/>
    <property type="molecule type" value="Genomic_DNA"/>
</dbReference>
<feature type="compositionally biased region" description="Gly residues" evidence="11">
    <location>
        <begin position="1586"/>
        <end position="1598"/>
    </location>
</feature>
<evidence type="ECO:0000256" key="3">
    <source>
        <dbReference type="ARBA" id="ARBA00022475"/>
    </source>
</evidence>
<evidence type="ECO:0000313" key="14">
    <source>
        <dbReference type="EMBL" id="CBJ26919.1"/>
    </source>
</evidence>
<feature type="compositionally biased region" description="Polar residues" evidence="11">
    <location>
        <begin position="564"/>
        <end position="582"/>
    </location>
</feature>
<dbReference type="InterPro" id="IPR018490">
    <property type="entry name" value="cNMP-bd_dom_sf"/>
</dbReference>
<feature type="region of interest" description="Disordered" evidence="11">
    <location>
        <begin position="1101"/>
        <end position="1120"/>
    </location>
</feature>
<feature type="transmembrane region" description="Helical" evidence="12">
    <location>
        <begin position="179"/>
        <end position="203"/>
    </location>
</feature>
<dbReference type="OrthoDB" id="441412at2759"/>
<evidence type="ECO:0000256" key="9">
    <source>
        <dbReference type="ARBA" id="ARBA00023201"/>
    </source>
</evidence>
<evidence type="ECO:0000259" key="13">
    <source>
        <dbReference type="Pfam" id="PF00999"/>
    </source>
</evidence>
<feature type="transmembrane region" description="Helical" evidence="12">
    <location>
        <begin position="7"/>
        <end position="26"/>
    </location>
</feature>